<dbReference type="STRING" id="1678841.TBC1_112093"/>
<name>A0A0S7C553_9BACT</name>
<dbReference type="InterPro" id="IPR056798">
    <property type="entry name" value="ADH_Fe_C"/>
</dbReference>
<proteinExistence type="inferred from homology"/>
<dbReference type="Pfam" id="PF25137">
    <property type="entry name" value="ADH_Fe_C"/>
    <property type="match status" value="1"/>
</dbReference>
<gene>
    <name evidence="5" type="ORF">TBC1_112093</name>
</gene>
<dbReference type="GO" id="GO:1990002">
    <property type="term" value="F:methylglyoxal reductase (NADPH) (acetol producing) activity"/>
    <property type="evidence" value="ECO:0007669"/>
    <property type="project" value="TreeGrafter"/>
</dbReference>
<dbReference type="PANTHER" id="PTHR43633:SF1">
    <property type="entry name" value="ALCOHOL DEHYDROGENASE YQHD"/>
    <property type="match status" value="1"/>
</dbReference>
<dbReference type="GO" id="GO:1990362">
    <property type="term" value="F:butanol dehydrogenase (NAD+) activity"/>
    <property type="evidence" value="ECO:0007669"/>
    <property type="project" value="InterPro"/>
</dbReference>
<dbReference type="FunFam" id="3.40.50.1970:FF:000003">
    <property type="entry name" value="Alcohol dehydrogenase, iron-containing"/>
    <property type="match status" value="1"/>
</dbReference>
<dbReference type="CDD" id="cd08187">
    <property type="entry name" value="BDH"/>
    <property type="match status" value="1"/>
</dbReference>
<dbReference type="Gene3D" id="3.40.50.1970">
    <property type="match status" value="1"/>
</dbReference>
<dbReference type="AlphaFoldDB" id="A0A0S7C553"/>
<evidence type="ECO:0000259" key="3">
    <source>
        <dbReference type="Pfam" id="PF00465"/>
    </source>
</evidence>
<dbReference type="SUPFAM" id="SSF56796">
    <property type="entry name" value="Dehydroquinate synthase-like"/>
    <property type="match status" value="1"/>
</dbReference>
<dbReference type="PATRIC" id="fig|1678841.3.peg.2339"/>
<keyword evidence="2" id="KW-0560">Oxidoreductase</keyword>
<dbReference type="RefSeq" id="WP_062041886.1">
    <property type="nucleotide sequence ID" value="NZ_DF968182.1"/>
</dbReference>
<keyword evidence="6" id="KW-1185">Reference proteome</keyword>
<evidence type="ECO:0000313" key="5">
    <source>
        <dbReference type="EMBL" id="GAP43935.1"/>
    </source>
</evidence>
<feature type="domain" description="Alcohol dehydrogenase iron-type/glycerol dehydrogenase GldA" evidence="3">
    <location>
        <begin position="9"/>
        <end position="177"/>
    </location>
</feature>
<organism evidence="5">
    <name type="scientific">Lentimicrobium saccharophilum</name>
    <dbReference type="NCBI Taxonomy" id="1678841"/>
    <lineage>
        <taxon>Bacteria</taxon>
        <taxon>Pseudomonadati</taxon>
        <taxon>Bacteroidota</taxon>
        <taxon>Bacteroidia</taxon>
        <taxon>Bacteroidales</taxon>
        <taxon>Lentimicrobiaceae</taxon>
        <taxon>Lentimicrobium</taxon>
    </lineage>
</organism>
<dbReference type="GO" id="GO:0005829">
    <property type="term" value="C:cytosol"/>
    <property type="evidence" value="ECO:0007669"/>
    <property type="project" value="TreeGrafter"/>
</dbReference>
<comment type="similarity">
    <text evidence="1">Belongs to the iron-containing alcohol dehydrogenase family.</text>
</comment>
<reference evidence="5" key="1">
    <citation type="journal article" date="2015" name="Genome Announc.">
        <title>Draft Genome Sequence of Bacteroidales Strain TBC1, a Novel Isolate from a Methanogenic Wastewater Treatment System.</title>
        <authorList>
            <person name="Tourlousse D.M."/>
            <person name="Matsuura N."/>
            <person name="Sun L."/>
            <person name="Toyonaga M."/>
            <person name="Kuroda K."/>
            <person name="Ohashi A."/>
            <person name="Cruz R."/>
            <person name="Yamaguchi T."/>
            <person name="Sekiguchi Y."/>
        </authorList>
    </citation>
    <scope>NUCLEOTIDE SEQUENCE [LARGE SCALE GENOMIC DNA]</scope>
    <source>
        <strain evidence="5">TBC1</strain>
    </source>
</reference>
<evidence type="ECO:0000256" key="1">
    <source>
        <dbReference type="ARBA" id="ARBA00007358"/>
    </source>
</evidence>
<accession>A0A0S7C553</accession>
<dbReference type="Pfam" id="PF00465">
    <property type="entry name" value="Fe-ADH"/>
    <property type="match status" value="1"/>
</dbReference>
<feature type="domain" description="Fe-containing alcohol dehydrogenase-like C-terminal" evidence="4">
    <location>
        <begin position="188"/>
        <end position="351"/>
    </location>
</feature>
<dbReference type="OrthoDB" id="9801156at2"/>
<evidence type="ECO:0000259" key="4">
    <source>
        <dbReference type="Pfam" id="PF25137"/>
    </source>
</evidence>
<dbReference type="InterPro" id="IPR044731">
    <property type="entry name" value="BDH-like"/>
</dbReference>
<dbReference type="GO" id="GO:0008106">
    <property type="term" value="F:alcohol dehydrogenase (NADP+) activity"/>
    <property type="evidence" value="ECO:0007669"/>
    <property type="project" value="TreeGrafter"/>
</dbReference>
<dbReference type="EMBL" id="DF968182">
    <property type="protein sequence ID" value="GAP43935.1"/>
    <property type="molecule type" value="Genomic_DNA"/>
</dbReference>
<dbReference type="InterPro" id="IPR001670">
    <property type="entry name" value="ADH_Fe/GldA"/>
</dbReference>
<evidence type="ECO:0000313" key="6">
    <source>
        <dbReference type="Proteomes" id="UP000053091"/>
    </source>
</evidence>
<dbReference type="PANTHER" id="PTHR43633">
    <property type="entry name" value="ALCOHOL DEHYDROGENASE YQHD"/>
    <property type="match status" value="1"/>
</dbReference>
<sequence>MENFIAYNPTTLHFGRDVLRTLGQTVNRYGKKVLLVYGKGSIKKNGLYDEVLKQLESIGAEVYEYGGIRSNPVVQDVDAAAAIGRENMVDVILAVGGGSVIDSAKVISVAIPVEIPAWDFFSRRAMPRSAVPLIAVLTLAATGTEMNQFAVLSNHEAEVKGSIGSPLIFPKHSFLDPQLTIPVPRNYTAYGIADLIAHALEAYFGKGEDATLTDRFVFSIIREAMEYGPALLDDLSNYELRAKIMFAATMALNGMTMYGRASGEWGVHSIGHILSLIYDVPHGASLTIVYPAWMRLLRDRIPHRLAQLGENLFNVRDPEETISRFEDFFRRIECPVRLKEATGDQANPEEIFRVMVSNKAATYVHKLDHDDYRKIIELMM</sequence>
<evidence type="ECO:0000256" key="2">
    <source>
        <dbReference type="ARBA" id="ARBA00023002"/>
    </source>
</evidence>
<dbReference type="Proteomes" id="UP000053091">
    <property type="component" value="Unassembled WGS sequence"/>
</dbReference>
<dbReference type="GO" id="GO:0046872">
    <property type="term" value="F:metal ion binding"/>
    <property type="evidence" value="ECO:0007669"/>
    <property type="project" value="InterPro"/>
</dbReference>
<dbReference type="Gene3D" id="1.20.1090.10">
    <property type="entry name" value="Dehydroquinate synthase-like - alpha domain"/>
    <property type="match status" value="1"/>
</dbReference>
<protein>
    <submittedName>
        <fullName evidence="5">Alcohol dehydrogenase YqhD, Fe-dependent ADH family</fullName>
    </submittedName>
</protein>